<keyword evidence="2" id="KW-0175">Coiled coil</keyword>
<feature type="coiled-coil region" evidence="2">
    <location>
        <begin position="271"/>
        <end position="302"/>
    </location>
</feature>
<evidence type="ECO:0000259" key="4">
    <source>
        <dbReference type="Pfam" id="PF02731"/>
    </source>
</evidence>
<protein>
    <recommendedName>
        <fullName evidence="4">SKI-interacting protein SKIP SNW domain-containing protein</fullName>
    </recommendedName>
</protein>
<dbReference type="PANTHER" id="PTHR12096">
    <property type="entry name" value="NUCLEAR PROTEIN SKIP-RELATED"/>
    <property type="match status" value="1"/>
</dbReference>
<feature type="domain" description="SKI-interacting protein SKIP SNW" evidence="4">
    <location>
        <begin position="136"/>
        <end position="296"/>
    </location>
</feature>
<organism evidence="5 6">
    <name type="scientific">Biomphalaria glabrata</name>
    <name type="common">Bloodfluke planorb</name>
    <name type="synonym">Freshwater snail</name>
    <dbReference type="NCBI Taxonomy" id="6526"/>
    <lineage>
        <taxon>Eukaryota</taxon>
        <taxon>Metazoa</taxon>
        <taxon>Spiralia</taxon>
        <taxon>Lophotrochozoa</taxon>
        <taxon>Mollusca</taxon>
        <taxon>Gastropoda</taxon>
        <taxon>Heterobranchia</taxon>
        <taxon>Euthyneura</taxon>
        <taxon>Panpulmonata</taxon>
        <taxon>Hygrophila</taxon>
        <taxon>Lymnaeoidea</taxon>
        <taxon>Planorbidae</taxon>
        <taxon>Biomphalaria</taxon>
    </lineage>
</organism>
<accession>A0A2C9JUD9</accession>
<dbReference type="VEuPathDB" id="VectorBase:BGLAX_040772"/>
<dbReference type="KEGG" id="bgt:106068664"/>
<dbReference type="Proteomes" id="UP000076420">
    <property type="component" value="Unassembled WGS sequence"/>
</dbReference>
<evidence type="ECO:0000256" key="3">
    <source>
        <dbReference type="SAM" id="MobiDB-lite"/>
    </source>
</evidence>
<dbReference type="GO" id="GO:0000398">
    <property type="term" value="P:mRNA splicing, via spliceosome"/>
    <property type="evidence" value="ECO:0007669"/>
    <property type="project" value="InterPro"/>
</dbReference>
<evidence type="ECO:0000313" key="6">
    <source>
        <dbReference type="Proteomes" id="UP000076420"/>
    </source>
</evidence>
<feature type="region of interest" description="Disordered" evidence="3">
    <location>
        <begin position="168"/>
        <end position="195"/>
    </location>
</feature>
<dbReference type="STRING" id="6526.A0A2C9JUD9"/>
<feature type="compositionally biased region" description="Basic and acidic residues" evidence="3">
    <location>
        <begin position="455"/>
        <end position="475"/>
    </location>
</feature>
<comment type="similarity">
    <text evidence="1">Belongs to the SNW family.</text>
</comment>
<reference evidence="5" key="1">
    <citation type="submission" date="2020-05" db="UniProtKB">
        <authorList>
            <consortium name="EnsemblMetazoa"/>
        </authorList>
    </citation>
    <scope>IDENTIFICATION</scope>
    <source>
        <strain evidence="5">BB02</strain>
    </source>
</reference>
<dbReference type="InterPro" id="IPR004015">
    <property type="entry name" value="SKI-int_prot_SKIP_SNW-dom"/>
</dbReference>
<dbReference type="Pfam" id="PF02731">
    <property type="entry name" value="SKIP_SNW"/>
    <property type="match status" value="1"/>
</dbReference>
<dbReference type="OrthoDB" id="666364at2759"/>
<evidence type="ECO:0000256" key="2">
    <source>
        <dbReference type="SAM" id="Coils"/>
    </source>
</evidence>
<dbReference type="AlphaFoldDB" id="A0A2C9JUD9"/>
<name>A0A2C9JUD9_BIOGL</name>
<gene>
    <name evidence="5" type="primary">106068664</name>
</gene>
<feature type="compositionally biased region" description="Basic and acidic residues" evidence="3">
    <location>
        <begin position="421"/>
        <end position="434"/>
    </location>
</feature>
<sequence>MASLSSILPVPVQRFDRDDEEKVFRSSVSQLQITSVTSRTAPPYGHRKGWVPRRKNSHLVYIVKYNRYFCFQVIHSRPQDLLPKPIEEDDPALQKPSEEAIQENTEKTRLALEKLISGKISAAMPVRHAEKPAPAQYIRYTPSQQGVAFNSGAKQRIIRMVETQKDPMEPPRFKVNKKIPRGPPSPPAPVMHSPNRKVSVKEQQDWKIPPCISNWKNNRGYTIPLDKRLAADGRGLQGVHINENFAKLAEALYIADRKAREAVEMRVTLEKNKVKTIKEKKEQNLRQLAQKAREERAGIRREEVVGNLENIFRLFFLLLYIYNRLQRDKERDISEKIALGLPNTGAGGSKETQFDQRLFNMSKGMDSGFGDDEAYNVYDRPWREEGTISKTIYRPSKNLDNDLYGDDLEAIMKTKRFVPDKDFEGTDRNRRREGPVQFTRDVEEDPFNLDQFITDAKKGQKRTGDDSRSSRDYDSKSSSNKKRRE</sequence>
<dbReference type="VEuPathDB" id="VectorBase:BGLB008212"/>
<evidence type="ECO:0000256" key="1">
    <source>
        <dbReference type="ARBA" id="ARBA00010197"/>
    </source>
</evidence>
<evidence type="ECO:0000313" key="5">
    <source>
        <dbReference type="EnsemblMetazoa" id="BGLB008212-PB"/>
    </source>
</evidence>
<proteinExistence type="inferred from homology"/>
<dbReference type="EnsemblMetazoa" id="BGLB008212-RB">
    <property type="protein sequence ID" value="BGLB008212-PB"/>
    <property type="gene ID" value="BGLB008212"/>
</dbReference>
<feature type="region of interest" description="Disordered" evidence="3">
    <location>
        <begin position="421"/>
        <end position="485"/>
    </location>
</feature>
<dbReference type="GO" id="GO:0005681">
    <property type="term" value="C:spliceosomal complex"/>
    <property type="evidence" value="ECO:0007669"/>
    <property type="project" value="InterPro"/>
</dbReference>
<dbReference type="InterPro" id="IPR017862">
    <property type="entry name" value="SKI-int_prot_SKIP"/>
</dbReference>